<dbReference type="EMBL" id="BMQC01000005">
    <property type="protein sequence ID" value="GGK27115.1"/>
    <property type="molecule type" value="Genomic_DNA"/>
</dbReference>
<feature type="compositionally biased region" description="Basic and acidic residues" evidence="1">
    <location>
        <begin position="46"/>
        <end position="55"/>
    </location>
</feature>
<proteinExistence type="predicted"/>
<protein>
    <submittedName>
        <fullName evidence="2">Uncharacterized protein</fullName>
    </submittedName>
</protein>
<gene>
    <name evidence="2" type="ORF">GCM10010124_19700</name>
</gene>
<dbReference type="Proteomes" id="UP000662200">
    <property type="component" value="Unassembled WGS sequence"/>
</dbReference>
<accession>A0A8J3FH27</accession>
<reference evidence="2" key="1">
    <citation type="journal article" date="2014" name="Int. J. Syst. Evol. Microbiol.">
        <title>Complete genome sequence of Corynebacterium casei LMG S-19264T (=DSM 44701T), isolated from a smear-ripened cheese.</title>
        <authorList>
            <consortium name="US DOE Joint Genome Institute (JGI-PGF)"/>
            <person name="Walter F."/>
            <person name="Albersmeier A."/>
            <person name="Kalinowski J."/>
            <person name="Ruckert C."/>
        </authorList>
    </citation>
    <scope>NUCLEOTIDE SEQUENCE</scope>
    <source>
        <strain evidence="2">JCM 3091</strain>
    </source>
</reference>
<evidence type="ECO:0000313" key="2">
    <source>
        <dbReference type="EMBL" id="GGK27115.1"/>
    </source>
</evidence>
<evidence type="ECO:0000313" key="3">
    <source>
        <dbReference type="Proteomes" id="UP000662200"/>
    </source>
</evidence>
<organism evidence="2 3">
    <name type="scientific">Pilimelia terevasa</name>
    <dbReference type="NCBI Taxonomy" id="53372"/>
    <lineage>
        <taxon>Bacteria</taxon>
        <taxon>Bacillati</taxon>
        <taxon>Actinomycetota</taxon>
        <taxon>Actinomycetes</taxon>
        <taxon>Micromonosporales</taxon>
        <taxon>Micromonosporaceae</taxon>
        <taxon>Pilimelia</taxon>
    </lineage>
</organism>
<reference evidence="2" key="2">
    <citation type="submission" date="2020-09" db="EMBL/GenBank/DDBJ databases">
        <authorList>
            <person name="Sun Q."/>
            <person name="Ohkuma M."/>
        </authorList>
    </citation>
    <scope>NUCLEOTIDE SEQUENCE</scope>
    <source>
        <strain evidence="2">JCM 3091</strain>
    </source>
</reference>
<keyword evidence="3" id="KW-1185">Reference proteome</keyword>
<sequence>MSPVRSMTCPGQRDSGVGAAARTPAILDLEGENADQEAGQHSGAQPDEKVPHAWDVRNKATTSPGACRGLVLDLSDSVRPPWCASNVGKLRAGGRRESYVIGKDPGSSVGECPSVYTTERDTVLVQGWRFTDVEALASMEVPEEETVVEIPRSLLPLLRQL</sequence>
<name>A0A8J3FH27_9ACTN</name>
<comment type="caution">
    <text evidence="2">The sequence shown here is derived from an EMBL/GenBank/DDBJ whole genome shotgun (WGS) entry which is preliminary data.</text>
</comment>
<dbReference type="AlphaFoldDB" id="A0A8J3FH27"/>
<evidence type="ECO:0000256" key="1">
    <source>
        <dbReference type="SAM" id="MobiDB-lite"/>
    </source>
</evidence>
<feature type="region of interest" description="Disordered" evidence="1">
    <location>
        <begin position="1"/>
        <end position="55"/>
    </location>
</feature>